<protein>
    <submittedName>
        <fullName evidence="1">Uncharacterized protein</fullName>
    </submittedName>
</protein>
<organism evidence="1 2">
    <name type="scientific">Schistosoma japonicum</name>
    <name type="common">Blood fluke</name>
    <dbReference type="NCBI Taxonomy" id="6182"/>
    <lineage>
        <taxon>Eukaryota</taxon>
        <taxon>Metazoa</taxon>
        <taxon>Spiralia</taxon>
        <taxon>Lophotrochozoa</taxon>
        <taxon>Platyhelminthes</taxon>
        <taxon>Trematoda</taxon>
        <taxon>Digenea</taxon>
        <taxon>Strigeidida</taxon>
        <taxon>Schistosomatoidea</taxon>
        <taxon>Schistosomatidae</taxon>
        <taxon>Schistosoma</taxon>
    </lineage>
</organism>
<reference evidence="1 2" key="1">
    <citation type="submission" date="2019-03" db="EMBL/GenBank/DDBJ databases">
        <title>An improved genome assembly of the fluke Schistosoma japonicum.</title>
        <authorList>
            <person name="Hu W."/>
            <person name="Luo F."/>
            <person name="Yin M."/>
            <person name="Mo X."/>
            <person name="Sun C."/>
            <person name="Wu Q."/>
            <person name="Zhu B."/>
            <person name="Xiang M."/>
            <person name="Wang J."/>
            <person name="Wang Y."/>
            <person name="Zhang T."/>
            <person name="Xu B."/>
            <person name="Zheng H."/>
            <person name="Feng Z."/>
        </authorList>
    </citation>
    <scope>NUCLEOTIDE SEQUENCE [LARGE SCALE GENOMIC DNA]</scope>
    <source>
        <strain evidence="1">HuSjv2</strain>
        <tissue evidence="1">Worms</tissue>
    </source>
</reference>
<sequence>MHYVDWHVNHSKELTKRIVRVAIGSPYRQETFTFLGPNSEVGFKNSAYRWLRILSSEFPRIISNFFATWGFPAGVGVMRLLANLSSYVLIVSNHLSPFVKRIVENNCDPEWSSFCSIRDTQLDLWRSLSYIRSEELFQRELLKGCDVLDSEVQHTLEELLKFKELVVSDADLQKYVGNVNLSSLCSDETVEPPEELIAYQIQLEKEVFTLKQQLESYLNRYKPSLLLLNNIINSLNDGKLYTLNGSDMKFLHTRNIWVPNLNGNNMEESKQVGGKLNFHLFLHHSILLLQMAFKSYNPCFANDVLEELVALQHSSPNQHTSANCLKVFRQAVNNLHSKIPIDSAYSTQSEDKLCLLMKEMQSTIDELQLKLKDEWLRESQRTLRTPRFSQTYSSISEPFTSYKTRTKDDENGNFNEFPEISMGSILNEISETLPATPASVKFSQSVQISSHRSCENSPTRCNFQPNLVEESIHKLSTSPPNNGSVYDSKINLYNMKGTYKADLLHTTSSSPSSSYSVSEHYDTLCKQEEIENVVQSSSKNLSKNVICADKLCDDSSSYQHLSSSSVIMTSENKALTLESIGYFKSASNMDFPVTISSSKSISKEPLNDLSNTATSILSTHTHRTSVSPNMKLNESLSRTHSYGSFNLLDDNLEFINDLIPSSPN</sequence>
<accession>A0A4Z2DS60</accession>
<proteinExistence type="predicted"/>
<keyword evidence="2" id="KW-1185">Reference proteome</keyword>
<dbReference type="Proteomes" id="UP000311919">
    <property type="component" value="Unassembled WGS sequence"/>
</dbReference>
<dbReference type="AlphaFoldDB" id="A0A4Z2DS60"/>
<evidence type="ECO:0000313" key="2">
    <source>
        <dbReference type="Proteomes" id="UP000311919"/>
    </source>
</evidence>
<name>A0A4Z2DS60_SCHJA</name>
<evidence type="ECO:0000313" key="1">
    <source>
        <dbReference type="EMBL" id="TNN19394.1"/>
    </source>
</evidence>
<comment type="caution">
    <text evidence="1">The sequence shown here is derived from an EMBL/GenBank/DDBJ whole genome shotgun (WGS) entry which is preliminary data.</text>
</comment>
<dbReference type="OrthoDB" id="6230340at2759"/>
<gene>
    <name evidence="1" type="ORF">EWB00_008875</name>
</gene>
<dbReference type="EMBL" id="SKCS01000050">
    <property type="protein sequence ID" value="TNN19394.1"/>
    <property type="molecule type" value="Genomic_DNA"/>
</dbReference>